<dbReference type="STRING" id="47428.A0A284RVG8"/>
<evidence type="ECO:0000256" key="4">
    <source>
        <dbReference type="PROSITE-ProRule" id="PRU00175"/>
    </source>
</evidence>
<dbReference type="SUPFAM" id="SSF57850">
    <property type="entry name" value="RING/U-box"/>
    <property type="match status" value="1"/>
</dbReference>
<dbReference type="Pfam" id="PF00097">
    <property type="entry name" value="zf-C3HC4"/>
    <property type="match status" value="1"/>
</dbReference>
<dbReference type="OMA" id="CTMIMER"/>
<feature type="coiled-coil region" evidence="5">
    <location>
        <begin position="65"/>
        <end position="113"/>
    </location>
</feature>
<dbReference type="OrthoDB" id="3219336at2759"/>
<name>A0A284RVG8_ARMOS</name>
<dbReference type="PANTHER" id="PTHR23041">
    <property type="entry name" value="RING FINGER DOMAIN-CONTAINING"/>
    <property type="match status" value="1"/>
</dbReference>
<evidence type="ECO:0000256" key="5">
    <source>
        <dbReference type="SAM" id="Coils"/>
    </source>
</evidence>
<evidence type="ECO:0000313" key="8">
    <source>
        <dbReference type="EMBL" id="SJL12741.1"/>
    </source>
</evidence>
<sequence>MSPIKATHWRKGKRRHVSTSPGSILVAEEHPSGPTKSSKQRTKAGAHKHSKEVIVISSDEDEELNAATRKNVLELEDALKKSKQETIEAKQAQEKAEIKVASYDEELEAMQADADQPKINASELQDDTTCDICTMIMERPFILPQCGHVSCQACIHEWFDTIRQENWRGPFGRRYRPVYNCPTCRKIVTTEPVKVYKLKSVAQKMGQIFIEDVVHSRTPDQNETPWALFFPRRQ</sequence>
<dbReference type="InterPro" id="IPR047134">
    <property type="entry name" value="RNF4"/>
</dbReference>
<proteinExistence type="predicted"/>
<feature type="compositionally biased region" description="Basic residues" evidence="6">
    <location>
        <begin position="38"/>
        <end position="50"/>
    </location>
</feature>
<dbReference type="PROSITE" id="PS50089">
    <property type="entry name" value="ZF_RING_2"/>
    <property type="match status" value="1"/>
</dbReference>
<keyword evidence="2 4" id="KW-0863">Zinc-finger</keyword>
<feature type="compositionally biased region" description="Basic residues" evidence="6">
    <location>
        <begin position="7"/>
        <end position="17"/>
    </location>
</feature>
<dbReference type="InterPro" id="IPR001841">
    <property type="entry name" value="Znf_RING"/>
</dbReference>
<evidence type="ECO:0000256" key="3">
    <source>
        <dbReference type="ARBA" id="ARBA00022833"/>
    </source>
</evidence>
<dbReference type="SMART" id="SM00184">
    <property type="entry name" value="RING"/>
    <property type="match status" value="1"/>
</dbReference>
<evidence type="ECO:0000259" key="7">
    <source>
        <dbReference type="PROSITE" id="PS50089"/>
    </source>
</evidence>
<reference evidence="9" key="1">
    <citation type="journal article" date="2017" name="Nat. Ecol. Evol.">
        <title>Genome expansion and lineage-specific genetic innovations in the forest pathogenic fungi Armillaria.</title>
        <authorList>
            <person name="Sipos G."/>
            <person name="Prasanna A.N."/>
            <person name="Walter M.C."/>
            <person name="O'Connor E."/>
            <person name="Balint B."/>
            <person name="Krizsan K."/>
            <person name="Kiss B."/>
            <person name="Hess J."/>
            <person name="Varga T."/>
            <person name="Slot J."/>
            <person name="Riley R."/>
            <person name="Boka B."/>
            <person name="Rigling D."/>
            <person name="Barry K."/>
            <person name="Lee J."/>
            <person name="Mihaltcheva S."/>
            <person name="LaButti K."/>
            <person name="Lipzen A."/>
            <person name="Waldron R."/>
            <person name="Moloney N.M."/>
            <person name="Sperisen C."/>
            <person name="Kredics L."/>
            <person name="Vagvoelgyi C."/>
            <person name="Patrignani A."/>
            <person name="Fitzpatrick D."/>
            <person name="Nagy I."/>
            <person name="Doyle S."/>
            <person name="Anderson J.B."/>
            <person name="Grigoriev I.V."/>
            <person name="Gueldener U."/>
            <person name="Muensterkoetter M."/>
            <person name="Nagy L.G."/>
        </authorList>
    </citation>
    <scope>NUCLEOTIDE SEQUENCE [LARGE SCALE GENOMIC DNA]</scope>
    <source>
        <strain evidence="9">C18/9</strain>
    </source>
</reference>
<keyword evidence="1" id="KW-0479">Metal-binding</keyword>
<evidence type="ECO:0000256" key="2">
    <source>
        <dbReference type="ARBA" id="ARBA00022771"/>
    </source>
</evidence>
<feature type="region of interest" description="Disordered" evidence="6">
    <location>
        <begin position="1"/>
        <end position="50"/>
    </location>
</feature>
<dbReference type="PANTHER" id="PTHR23041:SF78">
    <property type="entry name" value="E3 UBIQUITIN-PROTEIN LIGASE RNF4"/>
    <property type="match status" value="1"/>
</dbReference>
<accession>A0A284RVG8</accession>
<dbReference type="InterPro" id="IPR013083">
    <property type="entry name" value="Znf_RING/FYVE/PHD"/>
</dbReference>
<dbReference type="EMBL" id="FUEG01000018">
    <property type="protein sequence ID" value="SJL12741.1"/>
    <property type="molecule type" value="Genomic_DNA"/>
</dbReference>
<feature type="domain" description="RING-type" evidence="7">
    <location>
        <begin position="130"/>
        <end position="185"/>
    </location>
</feature>
<evidence type="ECO:0000256" key="1">
    <source>
        <dbReference type="ARBA" id="ARBA00022723"/>
    </source>
</evidence>
<dbReference type="GO" id="GO:0008270">
    <property type="term" value="F:zinc ion binding"/>
    <property type="evidence" value="ECO:0007669"/>
    <property type="project" value="UniProtKB-KW"/>
</dbReference>
<gene>
    <name evidence="8" type="ORF">ARMOST_16172</name>
</gene>
<protein>
    <recommendedName>
        <fullName evidence="7">RING-type domain-containing protein</fullName>
    </recommendedName>
</protein>
<evidence type="ECO:0000256" key="6">
    <source>
        <dbReference type="SAM" id="MobiDB-lite"/>
    </source>
</evidence>
<dbReference type="Proteomes" id="UP000219338">
    <property type="component" value="Unassembled WGS sequence"/>
</dbReference>
<dbReference type="AlphaFoldDB" id="A0A284RVG8"/>
<dbReference type="Gene3D" id="3.30.40.10">
    <property type="entry name" value="Zinc/RING finger domain, C3HC4 (zinc finger)"/>
    <property type="match status" value="1"/>
</dbReference>
<keyword evidence="3" id="KW-0862">Zinc</keyword>
<organism evidence="8 9">
    <name type="scientific">Armillaria ostoyae</name>
    <name type="common">Armillaria root rot fungus</name>
    <dbReference type="NCBI Taxonomy" id="47428"/>
    <lineage>
        <taxon>Eukaryota</taxon>
        <taxon>Fungi</taxon>
        <taxon>Dikarya</taxon>
        <taxon>Basidiomycota</taxon>
        <taxon>Agaricomycotina</taxon>
        <taxon>Agaricomycetes</taxon>
        <taxon>Agaricomycetidae</taxon>
        <taxon>Agaricales</taxon>
        <taxon>Marasmiineae</taxon>
        <taxon>Physalacriaceae</taxon>
        <taxon>Armillaria</taxon>
    </lineage>
</organism>
<evidence type="ECO:0000313" key="9">
    <source>
        <dbReference type="Proteomes" id="UP000219338"/>
    </source>
</evidence>
<keyword evidence="5" id="KW-0175">Coiled coil</keyword>
<dbReference type="InterPro" id="IPR018957">
    <property type="entry name" value="Znf_C3HC4_RING-type"/>
</dbReference>
<keyword evidence="9" id="KW-1185">Reference proteome</keyword>